<dbReference type="SUPFAM" id="SSF55874">
    <property type="entry name" value="ATPase domain of HSP90 chaperone/DNA topoisomerase II/histidine kinase"/>
    <property type="match status" value="1"/>
</dbReference>
<dbReference type="Pfam" id="PF02518">
    <property type="entry name" value="HATPase_c"/>
    <property type="match status" value="1"/>
</dbReference>
<dbReference type="SMART" id="SM00387">
    <property type="entry name" value="HATPase_c"/>
    <property type="match status" value="1"/>
</dbReference>
<evidence type="ECO:0000256" key="2">
    <source>
        <dbReference type="ARBA" id="ARBA00012438"/>
    </source>
</evidence>
<dbReference type="RefSeq" id="WP_315650942.1">
    <property type="nucleotide sequence ID" value="NZ_JAVXZY010000005.1"/>
</dbReference>
<evidence type="ECO:0000259" key="5">
    <source>
        <dbReference type="PROSITE" id="PS50109"/>
    </source>
</evidence>
<proteinExistence type="predicted"/>
<dbReference type="PRINTS" id="PR00344">
    <property type="entry name" value="BCTRLSENSOR"/>
</dbReference>
<feature type="domain" description="Histidine kinase" evidence="5">
    <location>
        <begin position="487"/>
        <end position="720"/>
    </location>
</feature>
<dbReference type="InterPro" id="IPR003594">
    <property type="entry name" value="HATPase_dom"/>
</dbReference>
<keyword evidence="3" id="KW-0175">Coiled coil</keyword>
<dbReference type="InterPro" id="IPR036890">
    <property type="entry name" value="HATPase_C_sf"/>
</dbReference>
<comment type="catalytic activity">
    <reaction evidence="1">
        <text>ATP + protein L-histidine = ADP + protein N-phospho-L-histidine.</text>
        <dbReference type="EC" id="2.7.13.3"/>
    </reaction>
</comment>
<dbReference type="InterPro" id="IPR005467">
    <property type="entry name" value="His_kinase_dom"/>
</dbReference>
<dbReference type="Proteomes" id="UP001246372">
    <property type="component" value="Unassembled WGS sequence"/>
</dbReference>
<keyword evidence="6" id="KW-0808">Transferase</keyword>
<dbReference type="PANTHER" id="PTHR43065:SF47">
    <property type="match status" value="1"/>
</dbReference>
<comment type="caution">
    <text evidence="6">The sequence shown here is derived from an EMBL/GenBank/DDBJ whole genome shotgun (WGS) entry which is preliminary data.</text>
</comment>
<name>A0ABU3PCR8_9BURK</name>
<evidence type="ECO:0000256" key="4">
    <source>
        <dbReference type="SAM" id="MobiDB-lite"/>
    </source>
</evidence>
<evidence type="ECO:0000313" key="6">
    <source>
        <dbReference type="EMBL" id="MDT9000371.1"/>
    </source>
</evidence>
<feature type="coiled-coil region" evidence="3">
    <location>
        <begin position="416"/>
        <end position="464"/>
    </location>
</feature>
<dbReference type="EC" id="2.7.13.3" evidence="2"/>
<feature type="region of interest" description="Disordered" evidence="4">
    <location>
        <begin position="1"/>
        <end position="39"/>
    </location>
</feature>
<protein>
    <recommendedName>
        <fullName evidence="2">histidine kinase</fullName>
        <ecNumber evidence="2">2.7.13.3</ecNumber>
    </recommendedName>
</protein>
<accession>A0ABU3PCR8</accession>
<dbReference type="InterPro" id="IPR004358">
    <property type="entry name" value="Sig_transdc_His_kin-like_C"/>
</dbReference>
<feature type="compositionally biased region" description="Low complexity" evidence="4">
    <location>
        <begin position="10"/>
        <end position="36"/>
    </location>
</feature>
<dbReference type="PANTHER" id="PTHR43065">
    <property type="entry name" value="SENSOR HISTIDINE KINASE"/>
    <property type="match status" value="1"/>
</dbReference>
<sequence length="742" mass="81070">MSSPHGPGEPGTAGAPQQGTAAPAAVSAAPSTPGAGVSPDFKRLLDQLRRLVLLRRFSDAWQMLAQCQEAMRASPDPDGEAGLCCQALGLRLRALSVPEVPADCIAEAQRLDALSDAGIGAEAQIEVALTLGEVFGQIGLIEPALNAFERARHWLASRPDDSQALAEVDLGLSSVLLRSGLYHEVIERLQPWVHRELAPELRQQLGSLLGSAYYFLAEAGGPDSAAHRDASLHFHAMSARETEHLGGPFGHYRCAVNLAIGHARRGDIQIAAQQLQKMEDLRDEVWPQVPGQPATRPWQEHQSWVDYVRALIALAEGRRDDAIGLMQSILAHFRDASPTSFMGLLLLRAAELLVSTAQEAGNYELAFHALRDLQGMQERRHRGRAELSSRLLADALAATKLRIQNSSLQQHGDVLQQTLAQRHQELTVTLDQLRTEVAIRQATEAALQQAHDELEQRVQERTDDLHRTLQALAHQERLAAMAHMVVGIGHELNTPLGNALLALSTQADATADLTRHLSEGQLKRSELLEFLALLGNSSELARHSLQRAADLVQRFKELSVQQVPEPRLRFNPTHQVEQALQRWRIASGAQQVRLESHIEHCGSADSYPGALVRILDQLIDNALSHAFEPGDGSDAQIHVSLALEGDQIELRVRDNGRGVQSHQREEIFSPFMTSARSRGHTGLGLHVAHLLAQQMLGGQLRAEGSWPQGLVMVLRFPRRAPAREPAPLSPAPTPATSPSPTP</sequence>
<keyword evidence="7" id="KW-1185">Reference proteome</keyword>
<feature type="compositionally biased region" description="Pro residues" evidence="4">
    <location>
        <begin position="727"/>
        <end position="742"/>
    </location>
</feature>
<dbReference type="EMBL" id="JAVXZY010000005">
    <property type="protein sequence ID" value="MDT9000371.1"/>
    <property type="molecule type" value="Genomic_DNA"/>
</dbReference>
<reference evidence="6" key="1">
    <citation type="submission" date="2023-09" db="EMBL/GenBank/DDBJ databases">
        <title>Paucibacter sp. APW11 Genome sequencing and assembly.</title>
        <authorList>
            <person name="Kim I."/>
        </authorList>
    </citation>
    <scope>NUCLEOTIDE SEQUENCE</scope>
    <source>
        <strain evidence="6">APW11</strain>
    </source>
</reference>
<evidence type="ECO:0000313" key="7">
    <source>
        <dbReference type="Proteomes" id="UP001246372"/>
    </source>
</evidence>
<keyword evidence="6" id="KW-0418">Kinase</keyword>
<feature type="region of interest" description="Disordered" evidence="4">
    <location>
        <begin position="722"/>
        <end position="742"/>
    </location>
</feature>
<dbReference type="Gene3D" id="1.10.287.130">
    <property type="match status" value="1"/>
</dbReference>
<dbReference type="GO" id="GO:0016301">
    <property type="term" value="F:kinase activity"/>
    <property type="evidence" value="ECO:0007669"/>
    <property type="project" value="UniProtKB-KW"/>
</dbReference>
<gene>
    <name evidence="6" type="ORF">RQP53_13940</name>
</gene>
<evidence type="ECO:0000256" key="1">
    <source>
        <dbReference type="ARBA" id="ARBA00000085"/>
    </source>
</evidence>
<dbReference type="PROSITE" id="PS50109">
    <property type="entry name" value="HIS_KIN"/>
    <property type="match status" value="1"/>
</dbReference>
<organism evidence="6 7">
    <name type="scientific">Roseateles aquae</name>
    <dbReference type="NCBI Taxonomy" id="3077235"/>
    <lineage>
        <taxon>Bacteria</taxon>
        <taxon>Pseudomonadati</taxon>
        <taxon>Pseudomonadota</taxon>
        <taxon>Betaproteobacteria</taxon>
        <taxon>Burkholderiales</taxon>
        <taxon>Sphaerotilaceae</taxon>
        <taxon>Roseateles</taxon>
    </lineage>
</organism>
<dbReference type="Gene3D" id="3.30.565.10">
    <property type="entry name" value="Histidine kinase-like ATPase, C-terminal domain"/>
    <property type="match status" value="1"/>
</dbReference>
<evidence type="ECO:0000256" key="3">
    <source>
        <dbReference type="SAM" id="Coils"/>
    </source>
</evidence>